<dbReference type="InterPro" id="IPR004107">
    <property type="entry name" value="Integrase_SAM-like_N"/>
</dbReference>
<feature type="domain" description="Tyr recombinase" evidence="6">
    <location>
        <begin position="169"/>
        <end position="360"/>
    </location>
</feature>
<dbReference type="Gene3D" id="1.10.443.10">
    <property type="entry name" value="Intergrase catalytic core"/>
    <property type="match status" value="1"/>
</dbReference>
<comment type="caution">
    <text evidence="8">The sequence shown here is derived from an EMBL/GenBank/DDBJ whole genome shotgun (WGS) entry which is preliminary data.</text>
</comment>
<dbReference type="CDD" id="cd01189">
    <property type="entry name" value="INT_ICEBs1_C_like"/>
    <property type="match status" value="1"/>
</dbReference>
<evidence type="ECO:0000256" key="4">
    <source>
        <dbReference type="ARBA" id="ARBA00023172"/>
    </source>
</evidence>
<evidence type="ECO:0000256" key="5">
    <source>
        <dbReference type="PROSITE-ProRule" id="PRU01248"/>
    </source>
</evidence>
<gene>
    <name evidence="8" type="ORF">GCM10023168_01210</name>
</gene>
<evidence type="ECO:0000256" key="1">
    <source>
        <dbReference type="ARBA" id="ARBA00008857"/>
    </source>
</evidence>
<keyword evidence="9" id="KW-1185">Reference proteome</keyword>
<organism evidence="8 9">
    <name type="scientific">Fodinibacter luteus</name>
    <dbReference type="NCBI Taxonomy" id="552064"/>
    <lineage>
        <taxon>Bacteria</taxon>
        <taxon>Bacillati</taxon>
        <taxon>Actinomycetota</taxon>
        <taxon>Actinomycetes</taxon>
        <taxon>Micrococcales</taxon>
        <taxon>Intrasporangiaceae</taxon>
        <taxon>Fodinibacter (ex Wang et al. 2009)</taxon>
    </lineage>
</organism>
<dbReference type="InterPro" id="IPR013762">
    <property type="entry name" value="Integrase-like_cat_sf"/>
</dbReference>
<dbReference type="Gene3D" id="1.10.150.130">
    <property type="match status" value="1"/>
</dbReference>
<name>A0ABP8JVR1_9MICO</name>
<dbReference type="InterPro" id="IPR044068">
    <property type="entry name" value="CB"/>
</dbReference>
<dbReference type="InterPro" id="IPR050090">
    <property type="entry name" value="Tyrosine_recombinase_XerCD"/>
</dbReference>
<dbReference type="InterPro" id="IPR058717">
    <property type="entry name" value="Phage_L5_Integrase_N"/>
</dbReference>
<dbReference type="PROSITE" id="PS51898">
    <property type="entry name" value="TYR_RECOMBINASE"/>
    <property type="match status" value="1"/>
</dbReference>
<dbReference type="PANTHER" id="PTHR30349:SF64">
    <property type="entry name" value="PROPHAGE INTEGRASE INTD-RELATED"/>
    <property type="match status" value="1"/>
</dbReference>
<dbReference type="PROSITE" id="PS51900">
    <property type="entry name" value="CB"/>
    <property type="match status" value="1"/>
</dbReference>
<dbReference type="InterPro" id="IPR010998">
    <property type="entry name" value="Integrase_recombinase_N"/>
</dbReference>
<keyword evidence="3 5" id="KW-0238">DNA-binding</keyword>
<dbReference type="Proteomes" id="UP001500945">
    <property type="component" value="Unassembled WGS sequence"/>
</dbReference>
<comment type="similarity">
    <text evidence="1">Belongs to the 'phage' integrase family.</text>
</comment>
<keyword evidence="2" id="KW-0229">DNA integration</keyword>
<dbReference type="Pfam" id="PF14659">
    <property type="entry name" value="Phage_int_SAM_3"/>
    <property type="match status" value="1"/>
</dbReference>
<dbReference type="RefSeq" id="WP_345201153.1">
    <property type="nucleotide sequence ID" value="NZ_BAABGM010000001.1"/>
</dbReference>
<dbReference type="InterPro" id="IPR011010">
    <property type="entry name" value="DNA_brk_join_enz"/>
</dbReference>
<reference evidence="9" key="1">
    <citation type="journal article" date="2019" name="Int. J. Syst. Evol. Microbiol.">
        <title>The Global Catalogue of Microorganisms (GCM) 10K type strain sequencing project: providing services to taxonomists for standard genome sequencing and annotation.</title>
        <authorList>
            <consortium name="The Broad Institute Genomics Platform"/>
            <consortium name="The Broad Institute Genome Sequencing Center for Infectious Disease"/>
            <person name="Wu L."/>
            <person name="Ma J."/>
        </authorList>
    </citation>
    <scope>NUCLEOTIDE SEQUENCE [LARGE SCALE GENOMIC DNA]</scope>
    <source>
        <strain evidence="9">JCM 17809</strain>
    </source>
</reference>
<keyword evidence="4" id="KW-0233">DNA recombination</keyword>
<protein>
    <submittedName>
        <fullName evidence="8">Site-specific integrase</fullName>
    </submittedName>
</protein>
<evidence type="ECO:0000256" key="2">
    <source>
        <dbReference type="ARBA" id="ARBA00022908"/>
    </source>
</evidence>
<proteinExistence type="inferred from homology"/>
<dbReference type="EMBL" id="BAABGM010000001">
    <property type="protein sequence ID" value="GAA4396856.1"/>
    <property type="molecule type" value="Genomic_DNA"/>
</dbReference>
<feature type="domain" description="Core-binding (CB)" evidence="7">
    <location>
        <begin position="69"/>
        <end position="147"/>
    </location>
</feature>
<evidence type="ECO:0000313" key="9">
    <source>
        <dbReference type="Proteomes" id="UP001500945"/>
    </source>
</evidence>
<accession>A0ABP8JVR1</accession>
<evidence type="ECO:0000313" key="8">
    <source>
        <dbReference type="EMBL" id="GAA4396856.1"/>
    </source>
</evidence>
<evidence type="ECO:0000259" key="6">
    <source>
        <dbReference type="PROSITE" id="PS51898"/>
    </source>
</evidence>
<dbReference type="Pfam" id="PF26003">
    <property type="entry name" value="Integrase_N_phage"/>
    <property type="match status" value="1"/>
</dbReference>
<evidence type="ECO:0000259" key="7">
    <source>
        <dbReference type="PROSITE" id="PS51900"/>
    </source>
</evidence>
<dbReference type="SUPFAM" id="SSF56349">
    <property type="entry name" value="DNA breaking-rejoining enzymes"/>
    <property type="match status" value="1"/>
</dbReference>
<evidence type="ECO:0000256" key="3">
    <source>
        <dbReference type="ARBA" id="ARBA00023125"/>
    </source>
</evidence>
<dbReference type="Pfam" id="PF00589">
    <property type="entry name" value="Phage_integrase"/>
    <property type="match status" value="1"/>
</dbReference>
<dbReference type="PANTHER" id="PTHR30349">
    <property type="entry name" value="PHAGE INTEGRASE-RELATED"/>
    <property type="match status" value="1"/>
</dbReference>
<dbReference type="InterPro" id="IPR002104">
    <property type="entry name" value="Integrase_catalytic"/>
</dbReference>
<sequence length="381" mass="42045">MGRRRGFGYLRRLPSKRWQASYIGPDLGRHNAPDTFETKGDGEAWLAAERRLLAADDWLPPGQRRRQGLTFEAYAGHWLEARELKPSTRALYRGILRRELLPEFGETSVTRIGAADVRAWYATLDPGRKTRRAHAYSLLRAILDTAVTEEVIPSNPCTIRGAGQTKRARRIEPATIDELAALVAAMPERLRLMPLLAAWCGLRFGEVSELRRRDLDLERGRLAVARGVVRVDGADVVGTPKSAAGVRVVAIPPHLVPVITAHLAEHVGPGREALLFPHSAAEPKRHMTHARYYGRFHMPAREAAGLPDLRFHDLRHTGATLAAQTGATLAELMGRLGHSTPGAALRYQHAAQGRDAEIARLLSVMAEPPKRRKGKGRRGAG</sequence>